<dbReference type="Proteomes" id="UP000703661">
    <property type="component" value="Unassembled WGS sequence"/>
</dbReference>
<organism evidence="2 3">
    <name type="scientific">Entomortierella chlamydospora</name>
    <dbReference type="NCBI Taxonomy" id="101097"/>
    <lineage>
        <taxon>Eukaryota</taxon>
        <taxon>Fungi</taxon>
        <taxon>Fungi incertae sedis</taxon>
        <taxon>Mucoromycota</taxon>
        <taxon>Mortierellomycotina</taxon>
        <taxon>Mortierellomycetes</taxon>
        <taxon>Mortierellales</taxon>
        <taxon>Mortierellaceae</taxon>
        <taxon>Entomortierella</taxon>
    </lineage>
</organism>
<feature type="region of interest" description="Disordered" evidence="1">
    <location>
        <begin position="22"/>
        <end position="41"/>
    </location>
</feature>
<keyword evidence="3" id="KW-1185">Reference proteome</keyword>
<evidence type="ECO:0000313" key="3">
    <source>
        <dbReference type="Proteomes" id="UP000703661"/>
    </source>
</evidence>
<reference evidence="2" key="1">
    <citation type="journal article" date="2020" name="Fungal Divers.">
        <title>Resolving the Mortierellaceae phylogeny through synthesis of multi-gene phylogenetics and phylogenomics.</title>
        <authorList>
            <person name="Vandepol N."/>
            <person name="Liber J."/>
            <person name="Desiro A."/>
            <person name="Na H."/>
            <person name="Kennedy M."/>
            <person name="Barry K."/>
            <person name="Grigoriev I.V."/>
            <person name="Miller A.N."/>
            <person name="O'Donnell K."/>
            <person name="Stajich J.E."/>
            <person name="Bonito G."/>
        </authorList>
    </citation>
    <scope>NUCLEOTIDE SEQUENCE</scope>
    <source>
        <strain evidence="2">NRRL 2769</strain>
    </source>
</reference>
<protein>
    <submittedName>
        <fullName evidence="2">Uncharacterized protein</fullName>
    </submittedName>
</protein>
<comment type="caution">
    <text evidence="2">The sequence shown here is derived from an EMBL/GenBank/DDBJ whole genome shotgun (WGS) entry which is preliminary data.</text>
</comment>
<evidence type="ECO:0000256" key="1">
    <source>
        <dbReference type="SAM" id="MobiDB-lite"/>
    </source>
</evidence>
<sequence length="99" mass="11391">MLSRIFKDGAPEDTIHVIVEQPKDNSNREPEKAICPEYPDREGGEAVITVEHCKGTPQHEDGRVERPSDDAYFRNIIQQYRKTNTKTITDFTLTEMNNL</sequence>
<dbReference type="EMBL" id="JAAAID010002429">
    <property type="protein sequence ID" value="KAG0007286.1"/>
    <property type="molecule type" value="Genomic_DNA"/>
</dbReference>
<evidence type="ECO:0000313" key="2">
    <source>
        <dbReference type="EMBL" id="KAG0007286.1"/>
    </source>
</evidence>
<accession>A0A9P6MMI5</accession>
<dbReference type="AlphaFoldDB" id="A0A9P6MMI5"/>
<proteinExistence type="predicted"/>
<gene>
    <name evidence="2" type="ORF">BGZ80_004850</name>
</gene>
<name>A0A9P6MMI5_9FUNG</name>